<feature type="region of interest" description="Disordered" evidence="1">
    <location>
        <begin position="1"/>
        <end position="43"/>
    </location>
</feature>
<reference evidence="2 3" key="1">
    <citation type="journal article" date="2013" name="Proc. Natl. Acad. Sci. U.S.A.">
        <title>Fine-scale variation in meiotic recombination in Mimulus inferred from population shotgun sequencing.</title>
        <authorList>
            <person name="Hellsten U."/>
            <person name="Wright K.M."/>
            <person name="Jenkins J."/>
            <person name="Shu S."/>
            <person name="Yuan Y."/>
            <person name="Wessler S.R."/>
            <person name="Schmutz J."/>
            <person name="Willis J.H."/>
            <person name="Rokhsar D.S."/>
        </authorList>
    </citation>
    <scope>NUCLEOTIDE SEQUENCE [LARGE SCALE GENOMIC DNA]</scope>
    <source>
        <strain evidence="3">cv. DUN x IM62</strain>
    </source>
</reference>
<evidence type="ECO:0000256" key="1">
    <source>
        <dbReference type="SAM" id="MobiDB-lite"/>
    </source>
</evidence>
<evidence type="ECO:0000313" key="2">
    <source>
        <dbReference type="EMBL" id="EYU30523.1"/>
    </source>
</evidence>
<gene>
    <name evidence="2" type="ORF">MIMGU_mgv1a0158102mg</name>
</gene>
<dbReference type="AlphaFoldDB" id="A0A022QT98"/>
<keyword evidence="3" id="KW-1185">Reference proteome</keyword>
<name>A0A022QT98_ERYGU</name>
<protein>
    <submittedName>
        <fullName evidence="2">Uncharacterized protein</fullName>
    </submittedName>
</protein>
<proteinExistence type="predicted"/>
<feature type="compositionally biased region" description="Basic and acidic residues" evidence="1">
    <location>
        <begin position="1"/>
        <end position="35"/>
    </location>
</feature>
<dbReference type="EMBL" id="KI631034">
    <property type="protein sequence ID" value="EYU30523.1"/>
    <property type="molecule type" value="Genomic_DNA"/>
</dbReference>
<evidence type="ECO:0000313" key="3">
    <source>
        <dbReference type="Proteomes" id="UP000030748"/>
    </source>
</evidence>
<accession>A0A022QT98</accession>
<dbReference type="Proteomes" id="UP000030748">
    <property type="component" value="Unassembled WGS sequence"/>
</dbReference>
<sequence length="43" mass="4725">AAKEFETELKKDPEPSGEEPKITTASEEKQQEDAKVSSTKESS</sequence>
<organism evidence="2 3">
    <name type="scientific">Erythranthe guttata</name>
    <name type="common">Yellow monkey flower</name>
    <name type="synonym">Mimulus guttatus</name>
    <dbReference type="NCBI Taxonomy" id="4155"/>
    <lineage>
        <taxon>Eukaryota</taxon>
        <taxon>Viridiplantae</taxon>
        <taxon>Streptophyta</taxon>
        <taxon>Embryophyta</taxon>
        <taxon>Tracheophyta</taxon>
        <taxon>Spermatophyta</taxon>
        <taxon>Magnoliopsida</taxon>
        <taxon>eudicotyledons</taxon>
        <taxon>Gunneridae</taxon>
        <taxon>Pentapetalae</taxon>
        <taxon>asterids</taxon>
        <taxon>lamiids</taxon>
        <taxon>Lamiales</taxon>
        <taxon>Phrymaceae</taxon>
        <taxon>Erythranthe</taxon>
    </lineage>
</organism>
<feature type="non-terminal residue" evidence="2">
    <location>
        <position position="1"/>
    </location>
</feature>